<evidence type="ECO:0000313" key="5">
    <source>
        <dbReference type="Proteomes" id="UP000616885"/>
    </source>
</evidence>
<dbReference type="GO" id="GO:0050664">
    <property type="term" value="F:oxidoreductase activity, acting on NAD(P)H, oxygen as acceptor"/>
    <property type="evidence" value="ECO:0007669"/>
    <property type="project" value="TreeGrafter"/>
</dbReference>
<dbReference type="Pfam" id="PF13561">
    <property type="entry name" value="adh_short_C2"/>
    <property type="match status" value="1"/>
</dbReference>
<gene>
    <name evidence="4" type="ORF">IM811_007130</name>
</gene>
<keyword evidence="3" id="KW-0560">Oxidoreductase</keyword>
<dbReference type="EMBL" id="JADCTT010000019">
    <property type="protein sequence ID" value="KAF9742948.1"/>
    <property type="molecule type" value="Genomic_DNA"/>
</dbReference>
<comment type="similarity">
    <text evidence="1">Belongs to the short-chain dehydrogenases/reductases (SDR) family.</text>
</comment>
<keyword evidence="2" id="KW-0521">NADP</keyword>
<sequence length="269" mass="28507">MGLVDNHNDTSIILTSANFFNSLANAGIGFSVVNALAQAGANVVGIDIKNKPGQDYDAIAEQFSVKAKYFQGDVTDEASLKSAFKLAVDVLGSLDGCVTCAGIALEKAFEETTFQETKRLQDVNVVGTYLTAQLATAQMKKQKSKGGSIVLIASITSHTVLPHHRMSAYGATKGAVKVLSESLAVELAPHQIRTNSISPGFIDTEMTQQVRKQNPEMDLIMVKTPPLQRIGTCDDLVGAIIYLLSDASSYTTGTDIAITGGLHVGRIGT</sequence>
<dbReference type="AlphaFoldDB" id="A0A8H7K9F8"/>
<dbReference type="Proteomes" id="UP000616885">
    <property type="component" value="Unassembled WGS sequence"/>
</dbReference>
<dbReference type="FunFam" id="3.40.50.720:FF:000084">
    <property type="entry name" value="Short-chain dehydrogenase reductase"/>
    <property type="match status" value="1"/>
</dbReference>
<evidence type="ECO:0000256" key="3">
    <source>
        <dbReference type="ARBA" id="ARBA00023002"/>
    </source>
</evidence>
<protein>
    <submittedName>
        <fullName evidence="4">Uncharacterized protein</fullName>
    </submittedName>
</protein>
<dbReference type="GO" id="GO:0016616">
    <property type="term" value="F:oxidoreductase activity, acting on the CH-OH group of donors, NAD or NADP as acceptor"/>
    <property type="evidence" value="ECO:0007669"/>
    <property type="project" value="UniProtKB-ARBA"/>
</dbReference>
<organism evidence="4 5">
    <name type="scientific">Bionectria ochroleuca</name>
    <name type="common">Gliocladium roseum</name>
    <dbReference type="NCBI Taxonomy" id="29856"/>
    <lineage>
        <taxon>Eukaryota</taxon>
        <taxon>Fungi</taxon>
        <taxon>Dikarya</taxon>
        <taxon>Ascomycota</taxon>
        <taxon>Pezizomycotina</taxon>
        <taxon>Sordariomycetes</taxon>
        <taxon>Hypocreomycetidae</taxon>
        <taxon>Hypocreales</taxon>
        <taxon>Bionectriaceae</taxon>
        <taxon>Clonostachys</taxon>
    </lineage>
</organism>
<evidence type="ECO:0000256" key="2">
    <source>
        <dbReference type="ARBA" id="ARBA00022857"/>
    </source>
</evidence>
<proteinExistence type="inferred from homology"/>
<dbReference type="Gene3D" id="3.40.50.720">
    <property type="entry name" value="NAD(P)-binding Rossmann-like Domain"/>
    <property type="match status" value="1"/>
</dbReference>
<dbReference type="SUPFAM" id="SSF51735">
    <property type="entry name" value="NAD(P)-binding Rossmann-fold domains"/>
    <property type="match status" value="1"/>
</dbReference>
<name>A0A8H7K9F8_BIOOC</name>
<dbReference type="InterPro" id="IPR002347">
    <property type="entry name" value="SDR_fam"/>
</dbReference>
<reference evidence="4" key="1">
    <citation type="submission" date="2020-10" db="EMBL/GenBank/DDBJ databases">
        <title>High-Quality Genome Resource of Clonostachys rosea strain S41 by Oxford Nanopore Long-Read Sequencing.</title>
        <authorList>
            <person name="Wang H."/>
        </authorList>
    </citation>
    <scope>NUCLEOTIDE SEQUENCE</scope>
    <source>
        <strain evidence="4">S41</strain>
    </source>
</reference>
<evidence type="ECO:0000313" key="4">
    <source>
        <dbReference type="EMBL" id="KAF9742948.1"/>
    </source>
</evidence>
<dbReference type="InterPro" id="IPR036291">
    <property type="entry name" value="NAD(P)-bd_dom_sf"/>
</dbReference>
<evidence type="ECO:0000256" key="1">
    <source>
        <dbReference type="ARBA" id="ARBA00006484"/>
    </source>
</evidence>
<dbReference type="PRINTS" id="PR00080">
    <property type="entry name" value="SDRFAMILY"/>
</dbReference>
<dbReference type="PANTHER" id="PTHR43008">
    <property type="entry name" value="BENZIL REDUCTASE"/>
    <property type="match status" value="1"/>
</dbReference>
<dbReference type="PRINTS" id="PR00081">
    <property type="entry name" value="GDHRDH"/>
</dbReference>
<comment type="caution">
    <text evidence="4">The sequence shown here is derived from an EMBL/GenBank/DDBJ whole genome shotgun (WGS) entry which is preliminary data.</text>
</comment>
<dbReference type="PANTHER" id="PTHR43008:SF4">
    <property type="entry name" value="CHAIN DEHYDROGENASE, PUTATIVE (AFU_ORTHOLOGUE AFUA_4G08710)-RELATED"/>
    <property type="match status" value="1"/>
</dbReference>
<accession>A0A8H7K9F8</accession>